<protein>
    <submittedName>
        <fullName evidence="2">Aldo/keto reductase</fullName>
    </submittedName>
</protein>
<dbReference type="Pfam" id="PF00248">
    <property type="entry name" value="Aldo_ket_red"/>
    <property type="match status" value="1"/>
</dbReference>
<dbReference type="EMBL" id="JFKE01000004">
    <property type="protein sequence ID" value="KAJ55457.1"/>
    <property type="molecule type" value="Genomic_DNA"/>
</dbReference>
<dbReference type="SUPFAM" id="SSF51430">
    <property type="entry name" value="NAD(P)-linked oxidoreductase"/>
    <property type="match status" value="1"/>
</dbReference>
<keyword evidence="3" id="KW-1185">Reference proteome</keyword>
<dbReference type="AlphaFoldDB" id="A0A037ZIV1"/>
<dbReference type="STRING" id="1454373.ACMU_12225"/>
<gene>
    <name evidence="2" type="ORF">ACMU_12225</name>
</gene>
<dbReference type="Proteomes" id="UP000026249">
    <property type="component" value="Unassembled WGS sequence"/>
</dbReference>
<organism evidence="2 3">
    <name type="scientific">Actibacterium mucosum KCTC 23349</name>
    <dbReference type="NCBI Taxonomy" id="1454373"/>
    <lineage>
        <taxon>Bacteria</taxon>
        <taxon>Pseudomonadati</taxon>
        <taxon>Pseudomonadota</taxon>
        <taxon>Alphaproteobacteria</taxon>
        <taxon>Rhodobacterales</taxon>
        <taxon>Roseobacteraceae</taxon>
        <taxon>Actibacterium</taxon>
    </lineage>
</organism>
<proteinExistence type="predicted"/>
<dbReference type="OrthoDB" id="9768851at2"/>
<sequence>MADPNEKVAIGSTGVTVTRLGLGSTPFGNLLSEVSTKSAAEAIETAWDLGIRYYDTAPFYGYGLAEERIGAGLRTHDRAAFTLSSKVGRLVRPGKRTAPDEVQPNGEPFYYAKPDMMLVSDYSYDGAMRSIEESLIRLGQDRIDIAYIHDPDLHFDDAVNGACKALVELRDQGVVKAIGAGMNQWEMLGDFLDHVDFNIVLLAGRYSLLEQPALASFLPKCMETGCRIALGGVFNSGLLADPRGNATYNYQPAAAELVDRALKIEAICNDHNVPLKAAALQFPLGHPAIASVLIGVRSAAEVMENHTNFRIEIPAALWESLKSEGLLGMDCPVPSAI</sequence>
<name>A0A037ZIV1_9RHOB</name>
<dbReference type="InterPro" id="IPR036812">
    <property type="entry name" value="NAD(P)_OxRdtase_dom_sf"/>
</dbReference>
<feature type="domain" description="NADP-dependent oxidoreductase" evidence="1">
    <location>
        <begin position="19"/>
        <end position="321"/>
    </location>
</feature>
<dbReference type="GO" id="GO:0016491">
    <property type="term" value="F:oxidoreductase activity"/>
    <property type="evidence" value="ECO:0007669"/>
    <property type="project" value="InterPro"/>
</dbReference>
<accession>A0A037ZIV1</accession>
<reference evidence="2 3" key="1">
    <citation type="submission" date="2014-03" db="EMBL/GenBank/DDBJ databases">
        <title>Draft Genome Sequence of Actibacterium mucosum KCTC 23349, a Marine Alphaproteobacterium with Complex Ionic Requirements Isolated from Mediterranean Seawater at Malvarrosa Beach, Valencia, Spain.</title>
        <authorList>
            <person name="Arahal D.R."/>
            <person name="Shao Z."/>
            <person name="Lai Q."/>
            <person name="Pujalte M.J."/>
        </authorList>
    </citation>
    <scope>NUCLEOTIDE SEQUENCE [LARGE SCALE GENOMIC DNA]</scope>
    <source>
        <strain evidence="2 3">KCTC 23349</strain>
    </source>
</reference>
<dbReference type="PANTHER" id="PTHR42686">
    <property type="entry name" value="GH17980P-RELATED"/>
    <property type="match status" value="1"/>
</dbReference>
<dbReference type="CDD" id="cd19152">
    <property type="entry name" value="AKR_AKR15A"/>
    <property type="match status" value="1"/>
</dbReference>
<dbReference type="GO" id="GO:0005829">
    <property type="term" value="C:cytosol"/>
    <property type="evidence" value="ECO:0007669"/>
    <property type="project" value="TreeGrafter"/>
</dbReference>
<dbReference type="RefSeq" id="WP_035259260.1">
    <property type="nucleotide sequence ID" value="NZ_JFKE01000004.1"/>
</dbReference>
<evidence type="ECO:0000313" key="2">
    <source>
        <dbReference type="EMBL" id="KAJ55457.1"/>
    </source>
</evidence>
<dbReference type="InterPro" id="IPR020471">
    <property type="entry name" value="AKR"/>
</dbReference>
<dbReference type="PANTHER" id="PTHR42686:SF1">
    <property type="entry name" value="GH17980P-RELATED"/>
    <property type="match status" value="1"/>
</dbReference>
<comment type="caution">
    <text evidence="2">The sequence shown here is derived from an EMBL/GenBank/DDBJ whole genome shotgun (WGS) entry which is preliminary data.</text>
</comment>
<evidence type="ECO:0000259" key="1">
    <source>
        <dbReference type="Pfam" id="PF00248"/>
    </source>
</evidence>
<dbReference type="Gene3D" id="3.20.20.100">
    <property type="entry name" value="NADP-dependent oxidoreductase domain"/>
    <property type="match status" value="1"/>
</dbReference>
<evidence type="ECO:0000313" key="3">
    <source>
        <dbReference type="Proteomes" id="UP000026249"/>
    </source>
</evidence>
<dbReference type="InterPro" id="IPR023210">
    <property type="entry name" value="NADP_OxRdtase_dom"/>
</dbReference>